<reference evidence="2" key="3">
    <citation type="submission" date="2020-12" db="UniProtKB">
        <authorList>
            <consortium name="EnsemblPlants"/>
        </authorList>
    </citation>
    <scope>IDENTIFICATION</scope>
</reference>
<dbReference type="Pfam" id="PF12770">
    <property type="entry name" value="CHAT"/>
    <property type="match status" value="2"/>
</dbReference>
<sequence>MRTYWIQKLGLATLQAVGVSQSNLQDLSGEVNWTTIQSQLEEHRWHLIHQPTDAENKRDAALLDTRFADAGLKALEGLYAEALGICEELLNITEYGSSCIKSKIRVEGVKGLVNALKGEWQAAHDFLVRSFMQGLEQFCAFDGDGDFFYDYVILTFGEALGYLLTHLVDTGGRTRDSLQSSAILDSCDKSHALYPVVLLDLGYLGEGAKFEVTTCKVGRLTEDFARQLSRHRFGASSCPCTHAHDKVAIVLNETKNKDKERMIMAESFRLAESIHLAQSEGLDAREYPSPPDDAHPTDVMAYSLFIIAFLEKDGVRKLEALEEVAEIVFRFHIAPFITDDNIGIRSSTLFKLWKKQRNIEDYANRGRWGKAMRETDNMLELIQNLSSPRDKNVEELAVRIARCSFYSSWGNRKHALEEVEKVIAAVNSVEYPDVRESVRLAFVHCLCSHAVDCHKDGNVTESKRLMGLAKSKISRCNNALELAEVEFSEARMLCHEGQWVEAADKARASIFLLMKEQRRLCHLDHEPISWLSYSRDYLNEKLVFIESLYIRRLQNPIIGLVWAERSQQRFLMHQFFNQPKEIAIPSPSDLDECDQLLTTLFFQTTKALRLKTSIIEYSYNLDKEIMNMYVVAMSPDGKDFLHRSKICHLPTWFEETNLSSNQSLQELIVDAIDEQGRSIEALSILHALLIQYIEEDLKGCDSLIYVPGHGCLAKIPFAALYDDRHKEHLIAEYNVAVVPSIVTLHRCLYSQYNFERDLQVLGQNLLQDSSLEPGSSEQPLKFDGHLPSNVAFIAGNQEPMGLGWNQLRGAEEEAKRVAAFFKVTPCIGKDMTKQAVIEGLSTSKVVLLATHGVVNDDYPHGCLVLQACPGPNEVTSTSPLQPELDVIVLNKRLCRPDEVASTSTSTLPPGMDMLTLSKQLNDVALASTATLEVSSTPVTTAELWKGKGIAEEQEQDVLQHDGHQEGKRSLRLFEFSDKKSKQQRAGEASQVLTAEEIGALKGGISAGLVVLSACQSGLGEAITGEGLLGLGRALLLAGAVSTILTLWKVDDVFTGRFIIDLFKEMLIAEPRGRSVDECMKDVILNMIRERQPLKHWAAFTIVGSPALRLFKPDNSTWGASGLDKHSYHAFQNYNTCPYSCRVCEKRGKRLATANNLVEDEATCEKWLKRHGRRHCGAVEKDLCSKVLLYERREQRKGGSLVNGVEEGFTVDLETEEVGLNIICICAKTVAGCVRRFTADKNSGIAADISFRMVGKRALSDFVEAFVVWWSVEDSIADSES</sequence>
<proteinExistence type="predicted"/>
<dbReference type="EMBL" id="ABEU02000007">
    <property type="status" value="NOT_ANNOTATED_CDS"/>
    <property type="molecule type" value="Genomic_DNA"/>
</dbReference>
<evidence type="ECO:0000313" key="3">
    <source>
        <dbReference type="Proteomes" id="UP000006727"/>
    </source>
</evidence>
<keyword evidence="3" id="KW-1185">Reference proteome</keyword>
<protein>
    <recommendedName>
        <fullName evidence="1">CHAT domain-containing protein</fullName>
    </recommendedName>
</protein>
<dbReference type="InterPro" id="IPR024983">
    <property type="entry name" value="CHAT_dom"/>
</dbReference>
<name>A0A7I4E8E2_PHYPA</name>
<dbReference type="Gramene" id="Pp3c7_1810V3.2">
    <property type="protein sequence ID" value="Pp3c7_1810V3.2"/>
    <property type="gene ID" value="Pp3c7_1810"/>
</dbReference>
<feature type="domain" description="CHAT" evidence="1">
    <location>
        <begin position="979"/>
        <end position="1104"/>
    </location>
</feature>
<evidence type="ECO:0000259" key="1">
    <source>
        <dbReference type="Pfam" id="PF12770"/>
    </source>
</evidence>
<evidence type="ECO:0000313" key="2">
    <source>
        <dbReference type="EnsemblPlants" id="Pp3c7_1810V3.2"/>
    </source>
</evidence>
<dbReference type="Proteomes" id="UP000006727">
    <property type="component" value="Chromosome 7"/>
</dbReference>
<dbReference type="AlphaFoldDB" id="A0A7I4E8E2"/>
<organism evidence="2 3">
    <name type="scientific">Physcomitrium patens</name>
    <name type="common">Spreading-leaved earth moss</name>
    <name type="synonym">Physcomitrella patens</name>
    <dbReference type="NCBI Taxonomy" id="3218"/>
    <lineage>
        <taxon>Eukaryota</taxon>
        <taxon>Viridiplantae</taxon>
        <taxon>Streptophyta</taxon>
        <taxon>Embryophyta</taxon>
        <taxon>Bryophyta</taxon>
        <taxon>Bryophytina</taxon>
        <taxon>Bryopsida</taxon>
        <taxon>Funariidae</taxon>
        <taxon>Funariales</taxon>
        <taxon>Funariaceae</taxon>
        <taxon>Physcomitrium</taxon>
    </lineage>
</organism>
<accession>A0A7I4E8E2</accession>
<reference evidence="2 3" key="2">
    <citation type="journal article" date="2018" name="Plant J.">
        <title>The Physcomitrella patens chromosome-scale assembly reveals moss genome structure and evolution.</title>
        <authorList>
            <person name="Lang D."/>
            <person name="Ullrich K.K."/>
            <person name="Murat F."/>
            <person name="Fuchs J."/>
            <person name="Jenkins J."/>
            <person name="Haas F.B."/>
            <person name="Piednoel M."/>
            <person name="Gundlach H."/>
            <person name="Van Bel M."/>
            <person name="Meyberg R."/>
            <person name="Vives C."/>
            <person name="Morata J."/>
            <person name="Symeonidi A."/>
            <person name="Hiss M."/>
            <person name="Muchero W."/>
            <person name="Kamisugi Y."/>
            <person name="Saleh O."/>
            <person name="Blanc G."/>
            <person name="Decker E.L."/>
            <person name="van Gessel N."/>
            <person name="Grimwood J."/>
            <person name="Hayes R.D."/>
            <person name="Graham S.W."/>
            <person name="Gunter L.E."/>
            <person name="McDaniel S.F."/>
            <person name="Hoernstein S.N.W."/>
            <person name="Larsson A."/>
            <person name="Li F.W."/>
            <person name="Perroud P.F."/>
            <person name="Phillips J."/>
            <person name="Ranjan P."/>
            <person name="Rokshar D.S."/>
            <person name="Rothfels C.J."/>
            <person name="Schneider L."/>
            <person name="Shu S."/>
            <person name="Stevenson D.W."/>
            <person name="Thummler F."/>
            <person name="Tillich M."/>
            <person name="Villarreal Aguilar J.C."/>
            <person name="Widiez T."/>
            <person name="Wong G.K."/>
            <person name="Wymore A."/>
            <person name="Zhang Y."/>
            <person name="Zimmer A.D."/>
            <person name="Quatrano R.S."/>
            <person name="Mayer K.F.X."/>
            <person name="Goodstein D."/>
            <person name="Casacuberta J.M."/>
            <person name="Vandepoele K."/>
            <person name="Reski R."/>
            <person name="Cuming A.C."/>
            <person name="Tuskan G.A."/>
            <person name="Maumus F."/>
            <person name="Salse J."/>
            <person name="Schmutz J."/>
            <person name="Rensing S.A."/>
        </authorList>
    </citation>
    <scope>NUCLEOTIDE SEQUENCE [LARGE SCALE GENOMIC DNA]</scope>
    <source>
        <strain evidence="2 3">cv. Gransden 2004</strain>
    </source>
</reference>
<dbReference type="EnsemblPlants" id="Pp3c7_1810V3.2">
    <property type="protein sequence ID" value="Pp3c7_1810V3.2"/>
    <property type="gene ID" value="Pp3c7_1810"/>
</dbReference>
<dbReference type="InParanoid" id="A0A7I4E8E2"/>
<reference evidence="2 3" key="1">
    <citation type="journal article" date="2008" name="Science">
        <title>The Physcomitrella genome reveals evolutionary insights into the conquest of land by plants.</title>
        <authorList>
            <person name="Rensing S."/>
            <person name="Lang D."/>
            <person name="Zimmer A."/>
            <person name="Terry A."/>
            <person name="Salamov A."/>
            <person name="Shapiro H."/>
            <person name="Nishiyama T."/>
            <person name="Perroud P.-F."/>
            <person name="Lindquist E."/>
            <person name="Kamisugi Y."/>
            <person name="Tanahashi T."/>
            <person name="Sakakibara K."/>
            <person name="Fujita T."/>
            <person name="Oishi K."/>
            <person name="Shin-I T."/>
            <person name="Kuroki Y."/>
            <person name="Toyoda A."/>
            <person name="Suzuki Y."/>
            <person name="Hashimoto A."/>
            <person name="Yamaguchi K."/>
            <person name="Sugano A."/>
            <person name="Kohara Y."/>
            <person name="Fujiyama A."/>
            <person name="Anterola A."/>
            <person name="Aoki S."/>
            <person name="Ashton N."/>
            <person name="Barbazuk W.B."/>
            <person name="Barker E."/>
            <person name="Bennetzen J."/>
            <person name="Bezanilla M."/>
            <person name="Blankenship R."/>
            <person name="Cho S.H."/>
            <person name="Dutcher S."/>
            <person name="Estelle M."/>
            <person name="Fawcett J.A."/>
            <person name="Gundlach H."/>
            <person name="Hanada K."/>
            <person name="Heyl A."/>
            <person name="Hicks K.A."/>
            <person name="Hugh J."/>
            <person name="Lohr M."/>
            <person name="Mayer K."/>
            <person name="Melkozernov A."/>
            <person name="Murata T."/>
            <person name="Nelson D."/>
            <person name="Pils B."/>
            <person name="Prigge M."/>
            <person name="Reiss B."/>
            <person name="Renner T."/>
            <person name="Rombauts S."/>
            <person name="Rushton P."/>
            <person name="Sanderfoot A."/>
            <person name="Schween G."/>
            <person name="Shiu S.-H."/>
            <person name="Stueber K."/>
            <person name="Theodoulou F.L."/>
            <person name="Tu H."/>
            <person name="Van de Peer Y."/>
            <person name="Verrier P.J."/>
            <person name="Waters E."/>
            <person name="Wood A."/>
            <person name="Yang L."/>
            <person name="Cove D."/>
            <person name="Cuming A."/>
            <person name="Hasebe M."/>
            <person name="Lucas S."/>
            <person name="Mishler D.B."/>
            <person name="Reski R."/>
            <person name="Grigoriev I."/>
            <person name="Quatrano R.S."/>
            <person name="Boore J.L."/>
        </authorList>
    </citation>
    <scope>NUCLEOTIDE SEQUENCE [LARGE SCALE GENOMIC DNA]</scope>
    <source>
        <strain evidence="2 3">cv. Gransden 2004</strain>
    </source>
</reference>
<feature type="domain" description="CHAT" evidence="1">
    <location>
        <begin position="682"/>
        <end position="866"/>
    </location>
</feature>